<comment type="caution">
    <text evidence="1">The sequence shown here is derived from an EMBL/GenBank/DDBJ whole genome shotgun (WGS) entry which is preliminary data.</text>
</comment>
<proteinExistence type="predicted"/>
<evidence type="ECO:0000313" key="2">
    <source>
        <dbReference type="Proteomes" id="UP000749559"/>
    </source>
</evidence>
<feature type="non-terminal residue" evidence="1">
    <location>
        <position position="1"/>
    </location>
</feature>
<keyword evidence="2" id="KW-1185">Reference proteome</keyword>
<dbReference type="Proteomes" id="UP000749559">
    <property type="component" value="Unassembled WGS sequence"/>
</dbReference>
<dbReference type="AlphaFoldDB" id="A0A8J1YAY8"/>
<reference evidence="1" key="1">
    <citation type="submission" date="2022-03" db="EMBL/GenBank/DDBJ databases">
        <authorList>
            <person name="Martin C."/>
        </authorList>
    </citation>
    <scope>NUCLEOTIDE SEQUENCE</scope>
</reference>
<sequence length="210" mass="23742">DKSVKIQRSSDSAIPLVTIYPQGKLLDGGKFIIADGLIRDFFNAPTESLNVTKESPTKKRRLSISGFVKNKKILENRVEVEVTDGESENGVISKFWSGDIRKTEILEEGRKYLFKNLETARYLQGPVTLVCTPETKIEMDTQMSQIKCVISAADLQSLENSEEMMTIVLQDDVYKITKALWIERNLKIDKEYTFSLNGNIITDVARGNNE</sequence>
<organism evidence="1 2">
    <name type="scientific">Owenia fusiformis</name>
    <name type="common">Polychaete worm</name>
    <dbReference type="NCBI Taxonomy" id="6347"/>
    <lineage>
        <taxon>Eukaryota</taxon>
        <taxon>Metazoa</taxon>
        <taxon>Spiralia</taxon>
        <taxon>Lophotrochozoa</taxon>
        <taxon>Annelida</taxon>
        <taxon>Polychaeta</taxon>
        <taxon>Sedentaria</taxon>
        <taxon>Canalipalpata</taxon>
        <taxon>Sabellida</taxon>
        <taxon>Oweniida</taxon>
        <taxon>Oweniidae</taxon>
        <taxon>Owenia</taxon>
    </lineage>
</organism>
<name>A0A8J1YAY8_OWEFU</name>
<dbReference type="EMBL" id="CAIIXF020000025">
    <property type="protein sequence ID" value="CAH1802690.1"/>
    <property type="molecule type" value="Genomic_DNA"/>
</dbReference>
<protein>
    <submittedName>
        <fullName evidence="1">Uncharacterized protein</fullName>
    </submittedName>
</protein>
<gene>
    <name evidence="1" type="ORF">OFUS_LOCUS26341</name>
</gene>
<evidence type="ECO:0000313" key="1">
    <source>
        <dbReference type="EMBL" id="CAH1802690.1"/>
    </source>
</evidence>
<accession>A0A8J1YAY8</accession>